<dbReference type="SUPFAM" id="SSF52096">
    <property type="entry name" value="ClpP/crotonase"/>
    <property type="match status" value="1"/>
</dbReference>
<reference evidence="2 3" key="1">
    <citation type="submission" date="2016-10" db="EMBL/GenBank/DDBJ databases">
        <authorList>
            <person name="Varghese N."/>
            <person name="Submissions S."/>
        </authorList>
    </citation>
    <scope>NUCLEOTIDE SEQUENCE [LARGE SCALE GENOMIC DNA]</scope>
    <source>
        <strain evidence="2 3">DSM 9169</strain>
    </source>
</reference>
<dbReference type="Proteomes" id="UP000198976">
    <property type="component" value="Chromosome I"/>
</dbReference>
<proteinExistence type="predicted"/>
<dbReference type="RefSeq" id="WP_092648244.1">
    <property type="nucleotide sequence ID" value="NZ_LT629792.1"/>
</dbReference>
<dbReference type="EMBL" id="LT629792">
    <property type="protein sequence ID" value="SDT86869.1"/>
    <property type="molecule type" value="Genomic_DNA"/>
</dbReference>
<keyword evidence="3" id="KW-1185">Reference proteome</keyword>
<sequence>MSTVAKRIIIALVALIVVAAAMLGVAVVRWGPNFGIWLTEPSPQRYGEVALGHLDQGINASSEAWQDERPRVEQAISEATSIDEVDAVLSDAVKIAGTKHSFLMTADEAQEAVDEYEAPSVEENDGVVTVHMPAFMGTPDQGSEYAQTIAQAVSGANVCAAVIDLSENGGGDMGPMIAGISPLIPDGPVSYFVTGGGESAVMLESGKVSGGGRPTTVDITEKSEVPVAIVTGEHTGSSGEQALLAFKGVPNTRVFGQPTAGYATVNTPFPLYGGKQLVVTVGVTKDRMGTTHAEDPIAPDVTMEPAQAVNAATQWARDQGCQ</sequence>
<feature type="domain" description="Tail specific protease" evidence="1">
    <location>
        <begin position="97"/>
        <end position="304"/>
    </location>
</feature>
<protein>
    <submittedName>
        <fullName evidence="2">Peptidase family S41</fullName>
    </submittedName>
</protein>
<dbReference type="SMART" id="SM00245">
    <property type="entry name" value="TSPc"/>
    <property type="match status" value="1"/>
</dbReference>
<accession>A0ABY0V5H1</accession>
<dbReference type="Pfam" id="PF03572">
    <property type="entry name" value="Peptidase_S41"/>
    <property type="match status" value="1"/>
</dbReference>
<organism evidence="2 3">
    <name type="scientific">Schaalia radingae</name>
    <dbReference type="NCBI Taxonomy" id="131110"/>
    <lineage>
        <taxon>Bacteria</taxon>
        <taxon>Bacillati</taxon>
        <taxon>Actinomycetota</taxon>
        <taxon>Actinomycetes</taxon>
        <taxon>Actinomycetales</taxon>
        <taxon>Actinomycetaceae</taxon>
        <taxon>Schaalia</taxon>
    </lineage>
</organism>
<dbReference type="InterPro" id="IPR029045">
    <property type="entry name" value="ClpP/crotonase-like_dom_sf"/>
</dbReference>
<evidence type="ECO:0000259" key="1">
    <source>
        <dbReference type="SMART" id="SM00245"/>
    </source>
</evidence>
<evidence type="ECO:0000313" key="3">
    <source>
        <dbReference type="Proteomes" id="UP000198976"/>
    </source>
</evidence>
<dbReference type="Gene3D" id="3.90.226.10">
    <property type="entry name" value="2-enoyl-CoA Hydratase, Chain A, domain 1"/>
    <property type="match status" value="1"/>
</dbReference>
<evidence type="ECO:0000313" key="2">
    <source>
        <dbReference type="EMBL" id="SDT86869.1"/>
    </source>
</evidence>
<dbReference type="InterPro" id="IPR005151">
    <property type="entry name" value="Tail-specific_protease"/>
</dbReference>
<gene>
    <name evidence="2" type="ORF">SAMN04489714_0363</name>
</gene>
<name>A0ABY0V5H1_9ACTO</name>